<dbReference type="SMART" id="SM00530">
    <property type="entry name" value="HTH_XRE"/>
    <property type="match status" value="1"/>
</dbReference>
<comment type="caution">
    <text evidence="2">The sequence shown here is derived from an EMBL/GenBank/DDBJ whole genome shotgun (WGS) entry which is preliminary data.</text>
</comment>
<sequence length="421" mass="44837">MSTVTGDLGVFGESLRSARTQRGLTLRELARRTHYSHSYLSKVENGVKRPSVELAQRCDKVLGTCGSLVQLVGLGDHAPPMLEDWLRPAQLPPGPTRFVGRTVELAELTRALAPEVGHVGAVPLVAVDGPPGVGKTALALRWAHQHSRMFPDGVLFADLGGYGGDVQSPETVLKEFLHSLGGPVAAEVSLAPVFRSVLHGKQLLIVLDNAADAQQVRLLLPGAPGCAVVVTSRHRLPGLSVRDGARRITITPLGERDSVDLLAHVAGQDRVRAEPEGAAAVARGCAGFPLALRLAGERLTDLPGTRLRAFAADLAMDEHGLNMLAVLGDPGSTARTVFSWSYLALDPGDAQVFQRLGLYPSGEISPEISAAVAVEATGLRPEAAERVLRRLAEAHLIEPVGPHLYKLYNPLRLYARERGGV</sequence>
<gene>
    <name evidence="2" type="ORF">EV192_102478</name>
</gene>
<dbReference type="PANTHER" id="PTHR47691">
    <property type="entry name" value="REGULATOR-RELATED"/>
    <property type="match status" value="1"/>
</dbReference>
<evidence type="ECO:0000313" key="3">
    <source>
        <dbReference type="Proteomes" id="UP000295680"/>
    </source>
</evidence>
<reference evidence="2 3" key="1">
    <citation type="submission" date="2019-03" db="EMBL/GenBank/DDBJ databases">
        <title>Genomic Encyclopedia of Type Strains, Phase IV (KMG-IV): sequencing the most valuable type-strain genomes for metagenomic binning, comparative biology and taxonomic classification.</title>
        <authorList>
            <person name="Goeker M."/>
        </authorList>
    </citation>
    <scope>NUCLEOTIDE SEQUENCE [LARGE SCALE GENOMIC DNA]</scope>
    <source>
        <strain evidence="2 3">DSM 45934</strain>
    </source>
</reference>
<dbReference type="Gene3D" id="1.10.260.40">
    <property type="entry name" value="lambda repressor-like DNA-binding domains"/>
    <property type="match status" value="1"/>
</dbReference>
<dbReference type="RefSeq" id="WP_207925982.1">
    <property type="nucleotide sequence ID" value="NZ_SLWS01000002.1"/>
</dbReference>
<dbReference type="InterPro" id="IPR003593">
    <property type="entry name" value="AAA+_ATPase"/>
</dbReference>
<proteinExistence type="predicted"/>
<protein>
    <submittedName>
        <fullName evidence="2">NB-ARC domain-containing protein</fullName>
    </submittedName>
</protein>
<dbReference type="GO" id="GO:0003677">
    <property type="term" value="F:DNA binding"/>
    <property type="evidence" value="ECO:0007669"/>
    <property type="project" value="InterPro"/>
</dbReference>
<name>A0A4R2JQ53_9PSEU</name>
<dbReference type="Proteomes" id="UP000295680">
    <property type="component" value="Unassembled WGS sequence"/>
</dbReference>
<dbReference type="PRINTS" id="PR00364">
    <property type="entry name" value="DISEASERSIST"/>
</dbReference>
<feature type="domain" description="HTH cro/C1-type" evidence="1">
    <location>
        <begin position="15"/>
        <end position="71"/>
    </location>
</feature>
<dbReference type="InterPro" id="IPR001387">
    <property type="entry name" value="Cro/C1-type_HTH"/>
</dbReference>
<dbReference type="SUPFAM" id="SSF47413">
    <property type="entry name" value="lambda repressor-like DNA-binding domains"/>
    <property type="match status" value="1"/>
</dbReference>
<dbReference type="Pfam" id="PF00931">
    <property type="entry name" value="NB-ARC"/>
    <property type="match status" value="1"/>
</dbReference>
<dbReference type="PROSITE" id="PS50943">
    <property type="entry name" value="HTH_CROC1"/>
    <property type="match status" value="1"/>
</dbReference>
<evidence type="ECO:0000313" key="2">
    <source>
        <dbReference type="EMBL" id="TCO62341.1"/>
    </source>
</evidence>
<dbReference type="AlphaFoldDB" id="A0A4R2JQ53"/>
<dbReference type="InterPro" id="IPR027417">
    <property type="entry name" value="P-loop_NTPase"/>
</dbReference>
<dbReference type="Gene3D" id="3.40.50.300">
    <property type="entry name" value="P-loop containing nucleotide triphosphate hydrolases"/>
    <property type="match status" value="1"/>
</dbReference>
<dbReference type="EMBL" id="SLWS01000002">
    <property type="protein sequence ID" value="TCO62341.1"/>
    <property type="molecule type" value="Genomic_DNA"/>
</dbReference>
<dbReference type="GO" id="GO:0043531">
    <property type="term" value="F:ADP binding"/>
    <property type="evidence" value="ECO:0007669"/>
    <property type="project" value="InterPro"/>
</dbReference>
<dbReference type="Pfam" id="PF13560">
    <property type="entry name" value="HTH_31"/>
    <property type="match status" value="1"/>
</dbReference>
<accession>A0A4R2JQ53</accession>
<evidence type="ECO:0000259" key="1">
    <source>
        <dbReference type="PROSITE" id="PS50943"/>
    </source>
</evidence>
<dbReference type="SUPFAM" id="SSF52540">
    <property type="entry name" value="P-loop containing nucleoside triphosphate hydrolases"/>
    <property type="match status" value="1"/>
</dbReference>
<dbReference type="InterPro" id="IPR002182">
    <property type="entry name" value="NB-ARC"/>
</dbReference>
<dbReference type="SMART" id="SM00382">
    <property type="entry name" value="AAA"/>
    <property type="match status" value="1"/>
</dbReference>
<dbReference type="CDD" id="cd00093">
    <property type="entry name" value="HTH_XRE"/>
    <property type="match status" value="1"/>
</dbReference>
<keyword evidence="3" id="KW-1185">Reference proteome</keyword>
<dbReference type="PANTHER" id="PTHR47691:SF3">
    <property type="entry name" value="HTH-TYPE TRANSCRIPTIONAL REGULATOR RV0890C-RELATED"/>
    <property type="match status" value="1"/>
</dbReference>
<dbReference type="InterPro" id="IPR010982">
    <property type="entry name" value="Lambda_DNA-bd_dom_sf"/>
</dbReference>
<organism evidence="2 3">
    <name type="scientific">Actinocrispum wychmicini</name>
    <dbReference type="NCBI Taxonomy" id="1213861"/>
    <lineage>
        <taxon>Bacteria</taxon>
        <taxon>Bacillati</taxon>
        <taxon>Actinomycetota</taxon>
        <taxon>Actinomycetes</taxon>
        <taxon>Pseudonocardiales</taxon>
        <taxon>Pseudonocardiaceae</taxon>
        <taxon>Actinocrispum</taxon>
    </lineage>
</organism>